<evidence type="ECO:0000256" key="15">
    <source>
        <dbReference type="PIRSR" id="PIRSR606539-1"/>
    </source>
</evidence>
<keyword evidence="4" id="KW-1003">Cell membrane</keyword>
<keyword evidence="5 18" id="KW-0812">Transmembrane</keyword>
<dbReference type="InterPro" id="IPR023298">
    <property type="entry name" value="ATPase_P-typ_TM_dom_sf"/>
</dbReference>
<keyword evidence="6 17" id="KW-0479">Metal-binding</keyword>
<dbReference type="FunFam" id="3.40.1110.10:FF:000010">
    <property type="entry name" value="Phospholipid-transporting ATPase"/>
    <property type="match status" value="1"/>
</dbReference>
<feature type="binding site" evidence="16">
    <location>
        <position position="625"/>
    </location>
    <ligand>
        <name>ATP</name>
        <dbReference type="ChEBI" id="CHEBI:30616"/>
    </ligand>
</feature>
<dbReference type="PANTHER" id="PTHR24092:SF98">
    <property type="entry name" value="PHOSPHOLIPID-TRANSPORTING ATPASE IB"/>
    <property type="match status" value="1"/>
</dbReference>
<evidence type="ECO:0000256" key="14">
    <source>
        <dbReference type="ARBA" id="ARBA00051303"/>
    </source>
</evidence>
<proteinExistence type="inferred from homology"/>
<evidence type="ECO:0000313" key="21">
    <source>
        <dbReference type="Proteomes" id="UP000694549"/>
    </source>
</evidence>
<reference evidence="20" key="2">
    <citation type="submission" date="2025-09" db="UniProtKB">
        <authorList>
            <consortium name="Ensembl"/>
        </authorList>
    </citation>
    <scope>IDENTIFICATION</scope>
</reference>
<dbReference type="Proteomes" id="UP000694549">
    <property type="component" value="Unplaced"/>
</dbReference>
<dbReference type="InterPro" id="IPR032631">
    <property type="entry name" value="P-type_ATPase_N"/>
</dbReference>
<feature type="transmembrane region" description="Helical" evidence="18">
    <location>
        <begin position="262"/>
        <end position="283"/>
    </location>
</feature>
<dbReference type="Pfam" id="PF16209">
    <property type="entry name" value="PhoLip_ATPase_N"/>
    <property type="match status" value="1"/>
</dbReference>
<feature type="binding site" evidence="16">
    <location>
        <position position="371"/>
    </location>
    <ligand>
        <name>ATP</name>
        <dbReference type="ChEBI" id="CHEBI:30616"/>
    </ligand>
</feature>
<dbReference type="Gene3D" id="3.40.1110.10">
    <property type="entry name" value="Calcium-transporting ATPase, cytoplasmic domain N"/>
    <property type="match status" value="1"/>
</dbReference>
<keyword evidence="10 18" id="KW-1278">Translocase</keyword>
<keyword evidence="8 16" id="KW-0067">ATP-binding</keyword>
<dbReference type="InterPro" id="IPR008250">
    <property type="entry name" value="ATPase_P-typ_transduc_dom_A_sf"/>
</dbReference>
<evidence type="ECO:0000259" key="19">
    <source>
        <dbReference type="Pfam" id="PF16209"/>
    </source>
</evidence>
<dbReference type="PANTHER" id="PTHR24092">
    <property type="entry name" value="PROBABLE PHOSPHOLIPID-TRANSPORTING ATPASE"/>
    <property type="match status" value="1"/>
</dbReference>
<evidence type="ECO:0000256" key="1">
    <source>
        <dbReference type="ARBA" id="ARBA00004141"/>
    </source>
</evidence>
<feature type="binding site" evidence="16">
    <location>
        <position position="370"/>
    </location>
    <ligand>
        <name>ATP</name>
        <dbReference type="ChEBI" id="CHEBI:30616"/>
    </ligand>
</feature>
<dbReference type="GO" id="GO:0045332">
    <property type="term" value="P:phospholipid translocation"/>
    <property type="evidence" value="ECO:0007669"/>
    <property type="project" value="TreeGrafter"/>
</dbReference>
<evidence type="ECO:0000313" key="20">
    <source>
        <dbReference type="Ensembl" id="ENSAZOP00000028807.1"/>
    </source>
</evidence>
<keyword evidence="11 18" id="KW-1133">Transmembrane helix</keyword>
<evidence type="ECO:0000256" key="9">
    <source>
        <dbReference type="ARBA" id="ARBA00022842"/>
    </source>
</evidence>
<dbReference type="GO" id="GO:0140326">
    <property type="term" value="F:ATPase-coupled intramembrane lipid transporter activity"/>
    <property type="evidence" value="ECO:0007669"/>
    <property type="project" value="UniProtKB-EC"/>
</dbReference>
<feature type="binding site" evidence="16">
    <location>
        <position position="552"/>
    </location>
    <ligand>
        <name>ATP</name>
        <dbReference type="ChEBI" id="CHEBI:30616"/>
    </ligand>
</feature>
<dbReference type="InterPro" id="IPR018303">
    <property type="entry name" value="ATPase_P-typ_P_site"/>
</dbReference>
<evidence type="ECO:0000256" key="3">
    <source>
        <dbReference type="ARBA" id="ARBA00008109"/>
    </source>
</evidence>
<evidence type="ECO:0000256" key="7">
    <source>
        <dbReference type="ARBA" id="ARBA00022741"/>
    </source>
</evidence>
<dbReference type="GO" id="GO:0048666">
    <property type="term" value="P:neuron development"/>
    <property type="evidence" value="ECO:0007669"/>
    <property type="project" value="TreeGrafter"/>
</dbReference>
<keyword evidence="9 17" id="KW-0460">Magnesium</keyword>
<name>A0A8C0A023_9AVES</name>
<feature type="binding site" evidence="16">
    <location>
        <position position="455"/>
    </location>
    <ligand>
        <name>ATP</name>
        <dbReference type="ChEBI" id="CHEBI:30616"/>
    </ligand>
</feature>
<evidence type="ECO:0000256" key="17">
    <source>
        <dbReference type="PIRSR" id="PIRSR606539-3"/>
    </source>
</evidence>
<dbReference type="SUPFAM" id="SSF81653">
    <property type="entry name" value="Calcium ATPase, transduction domain A"/>
    <property type="match status" value="1"/>
</dbReference>
<feature type="active site" description="4-aspartylphosphate intermediate" evidence="15">
    <location>
        <position position="370"/>
    </location>
</feature>
<evidence type="ECO:0000256" key="18">
    <source>
        <dbReference type="RuleBase" id="RU362033"/>
    </source>
</evidence>
<dbReference type="GO" id="GO:0005802">
    <property type="term" value="C:trans-Golgi network"/>
    <property type="evidence" value="ECO:0007669"/>
    <property type="project" value="TreeGrafter"/>
</dbReference>
<keyword evidence="21" id="KW-1185">Reference proteome</keyword>
<dbReference type="EC" id="7.6.2.1" evidence="18"/>
<sequence>MSGATSSADLDEAPARTIYVNQPQQSKFRDNWVSTAKYSVVTFLPRFLYEQIRKAANAFFLFIALLQQIPDVSPTGRYTTLVPLLFILTVAGIKEIIEDYKRHKADSAVNKKKTLAVGDIVKVTNGQHLPADMIILSSSEPQAMCYIETANLDGETNLKIRQGLSQTASLQSREELMKVSGRIECEGPNRHLYDFTGNLRLDGQSPVPVGPDQILLRGAQLRNTQWVLGIVVYTGHDTKLMQNSTKAPLKRSNVEKVTNVQILVLFCILLTMALVSSVGALLWNRTHGEVVWYLGMLSVNFGYNLLTFIILYNNLIPISLLVTLEVVKFTQALFINWDIDMYYPETDTPAMARTSNLNEELGQVKYLFSDKTGTLTCNIMNFKKCSIAGVTYGQLPPPTSESCEFDDPRLLQNIENDHPTAVHIQEFLTLLAVCHTVVPERQGNKIIYQASSPDEGALVKGAKKLGYVFTGRTPHSVIIDALGKEKTFEILNVLEFSSNRKRMSVIVRTPGGQLRLYCKGADNVIFERLSKDSQYMEQTLCHLEYFATEGLRTLCIAYADLSENSYREWLNIYNETSTLLKDRAQKLEECYEIIEKVKHVFEDQIQVPIHVFFPWNNEIVFFINTLVILKRNMIYFCLILQATRASLTQHCTSLGESLGKENDIALIIDGHTLKYALSFEIRQSFLDLALSCKAVICSTNHVTVIWFSFGEVFDDLWMKLSYLHLSIVYAMQVCMYQYNLPNFKFSTTTCSQQNLTIYGFHCIQTWFHVLTATEEKK</sequence>
<evidence type="ECO:0000256" key="4">
    <source>
        <dbReference type="ARBA" id="ARBA00022475"/>
    </source>
</evidence>
<dbReference type="Ensembl" id="ENSAZOT00000030834.1">
    <property type="protein sequence ID" value="ENSAZOP00000028807.1"/>
    <property type="gene ID" value="ENSAZOG00000018109.1"/>
</dbReference>
<dbReference type="SUPFAM" id="SSF81665">
    <property type="entry name" value="Calcium ATPase, transmembrane domain M"/>
    <property type="match status" value="1"/>
</dbReference>
<dbReference type="GO" id="GO:0000287">
    <property type="term" value="F:magnesium ion binding"/>
    <property type="evidence" value="ECO:0007669"/>
    <property type="project" value="UniProtKB-UniRule"/>
</dbReference>
<keyword evidence="7 16" id="KW-0547">Nucleotide-binding</keyword>
<evidence type="ECO:0000256" key="12">
    <source>
        <dbReference type="ARBA" id="ARBA00023136"/>
    </source>
</evidence>
<dbReference type="GO" id="GO:0005524">
    <property type="term" value="F:ATP binding"/>
    <property type="evidence" value="ECO:0007669"/>
    <property type="project" value="UniProtKB-UniRule"/>
</dbReference>
<comment type="subcellular location">
    <subcellularLocation>
        <location evidence="2">Cell membrane</location>
    </subcellularLocation>
    <subcellularLocation>
        <location evidence="1 18">Membrane</location>
        <topology evidence="1 18">Multi-pass membrane protein</topology>
    </subcellularLocation>
</comment>
<evidence type="ECO:0000256" key="11">
    <source>
        <dbReference type="ARBA" id="ARBA00022989"/>
    </source>
</evidence>
<dbReference type="GO" id="GO:0005886">
    <property type="term" value="C:plasma membrane"/>
    <property type="evidence" value="ECO:0007669"/>
    <property type="project" value="UniProtKB-SubCell"/>
</dbReference>
<dbReference type="InterPro" id="IPR006539">
    <property type="entry name" value="P-type_ATPase_IV"/>
</dbReference>
<feature type="domain" description="P-type ATPase N-terminal" evidence="19">
    <location>
        <begin position="18"/>
        <end position="81"/>
    </location>
</feature>
<dbReference type="SUPFAM" id="SSF81660">
    <property type="entry name" value="Metal cation-transporting ATPase, ATP-binding domain N"/>
    <property type="match status" value="1"/>
</dbReference>
<comment type="cofactor">
    <cofactor evidence="17">
        <name>Mg(2+)</name>
        <dbReference type="ChEBI" id="CHEBI:18420"/>
    </cofactor>
</comment>
<feature type="binding site" evidence="17">
    <location>
        <position position="370"/>
    </location>
    <ligand>
        <name>Mg(2+)</name>
        <dbReference type="ChEBI" id="CHEBI:18420"/>
    </ligand>
</feature>
<feature type="binding site" evidence="17">
    <location>
        <position position="372"/>
    </location>
    <ligand>
        <name>Mg(2+)</name>
        <dbReference type="ChEBI" id="CHEBI:18420"/>
    </ligand>
</feature>
<evidence type="ECO:0000256" key="5">
    <source>
        <dbReference type="ARBA" id="ARBA00022692"/>
    </source>
</evidence>
<comment type="caution">
    <text evidence="18">Lacks conserved residue(s) required for the propagation of feature annotation.</text>
</comment>
<feature type="binding site" evidence="16">
    <location>
        <position position="519"/>
    </location>
    <ligand>
        <name>ATP</name>
        <dbReference type="ChEBI" id="CHEBI:30616"/>
    </ligand>
</feature>
<reference evidence="20" key="1">
    <citation type="submission" date="2025-08" db="UniProtKB">
        <authorList>
            <consortium name="Ensembl"/>
        </authorList>
    </citation>
    <scope>IDENTIFICATION</scope>
</reference>
<evidence type="ECO:0000256" key="2">
    <source>
        <dbReference type="ARBA" id="ARBA00004236"/>
    </source>
</evidence>
<feature type="binding site" evidence="16">
    <location>
        <position position="496"/>
    </location>
    <ligand>
        <name>ATP</name>
        <dbReference type="ChEBI" id="CHEBI:30616"/>
    </ligand>
</feature>
<evidence type="ECO:0000256" key="13">
    <source>
        <dbReference type="ARBA" id="ARBA00034036"/>
    </source>
</evidence>
<dbReference type="NCBIfam" id="TIGR01652">
    <property type="entry name" value="ATPase-Plipid"/>
    <property type="match status" value="1"/>
</dbReference>
<evidence type="ECO:0000256" key="8">
    <source>
        <dbReference type="ARBA" id="ARBA00022840"/>
    </source>
</evidence>
<keyword evidence="12 18" id="KW-0472">Membrane</keyword>
<dbReference type="AlphaFoldDB" id="A0A8C0A023"/>
<comment type="similarity">
    <text evidence="3 18">Belongs to the cation transport ATPase (P-type) (TC 3.A.3) family. Type IV subfamily.</text>
</comment>
<evidence type="ECO:0000256" key="16">
    <source>
        <dbReference type="PIRSR" id="PIRSR606539-2"/>
    </source>
</evidence>
<accession>A0A8C0A023</accession>
<comment type="catalytic activity">
    <reaction evidence="14">
        <text>a 1,2-diacyl-sn-glycero-3-phospho-L-serine(out) + ATP + H2O = a 1,2-diacyl-sn-glycero-3-phospho-L-serine(in) + ADP + phosphate + H(+)</text>
        <dbReference type="Rhea" id="RHEA:38567"/>
        <dbReference type="ChEBI" id="CHEBI:15377"/>
        <dbReference type="ChEBI" id="CHEBI:15378"/>
        <dbReference type="ChEBI" id="CHEBI:30616"/>
        <dbReference type="ChEBI" id="CHEBI:43474"/>
        <dbReference type="ChEBI" id="CHEBI:57262"/>
        <dbReference type="ChEBI" id="CHEBI:456216"/>
    </reaction>
    <physiologicalReaction direction="left-to-right" evidence="14">
        <dbReference type="Rhea" id="RHEA:38568"/>
    </physiologicalReaction>
</comment>
<dbReference type="InterPro" id="IPR023299">
    <property type="entry name" value="ATPase_P-typ_cyto_dom_N"/>
</dbReference>
<protein>
    <recommendedName>
        <fullName evidence="18">Phospholipid-transporting ATPase</fullName>
        <ecNumber evidence="18">7.6.2.1</ecNumber>
    </recommendedName>
</protein>
<dbReference type="Gene3D" id="2.70.150.10">
    <property type="entry name" value="Calcium-transporting ATPase, cytoplasmic transduction domain A"/>
    <property type="match status" value="1"/>
</dbReference>
<organism evidence="20 21">
    <name type="scientific">Anas zonorhyncha</name>
    <name type="common">Eastern spot-billed duck</name>
    <dbReference type="NCBI Taxonomy" id="75864"/>
    <lineage>
        <taxon>Eukaryota</taxon>
        <taxon>Metazoa</taxon>
        <taxon>Chordata</taxon>
        <taxon>Craniata</taxon>
        <taxon>Vertebrata</taxon>
        <taxon>Euteleostomi</taxon>
        <taxon>Archelosauria</taxon>
        <taxon>Archosauria</taxon>
        <taxon>Dinosauria</taxon>
        <taxon>Saurischia</taxon>
        <taxon>Theropoda</taxon>
        <taxon>Coelurosauria</taxon>
        <taxon>Aves</taxon>
        <taxon>Neognathae</taxon>
        <taxon>Galloanserae</taxon>
        <taxon>Anseriformes</taxon>
        <taxon>Anatidae</taxon>
        <taxon>Anatinae</taxon>
        <taxon>Anas</taxon>
    </lineage>
</organism>
<evidence type="ECO:0000256" key="6">
    <source>
        <dbReference type="ARBA" id="ARBA00022723"/>
    </source>
</evidence>
<feature type="transmembrane region" description="Helical" evidence="18">
    <location>
        <begin position="290"/>
        <end position="312"/>
    </location>
</feature>
<comment type="catalytic activity">
    <reaction evidence="13 18">
        <text>ATP + H2O + phospholipidSide 1 = ADP + phosphate + phospholipidSide 2.</text>
        <dbReference type="EC" id="7.6.2.1"/>
    </reaction>
</comment>
<dbReference type="Pfam" id="PF13246">
    <property type="entry name" value="Cation_ATPase"/>
    <property type="match status" value="1"/>
</dbReference>
<dbReference type="FunFam" id="2.70.150.10:FF:000021">
    <property type="entry name" value="Phospholipid-transporting ATPase"/>
    <property type="match status" value="1"/>
</dbReference>
<evidence type="ECO:0000256" key="10">
    <source>
        <dbReference type="ARBA" id="ARBA00022967"/>
    </source>
</evidence>
<dbReference type="PROSITE" id="PS00154">
    <property type="entry name" value="ATPASE_E1_E2"/>
    <property type="match status" value="1"/>
</dbReference>
<feature type="binding site" evidence="16">
    <location>
        <position position="372"/>
    </location>
    <ligand>
        <name>ATP</name>
        <dbReference type="ChEBI" id="CHEBI:30616"/>
    </ligand>
</feature>